<dbReference type="Pfam" id="PF02826">
    <property type="entry name" value="2-Hacid_dh_C"/>
    <property type="match status" value="1"/>
</dbReference>
<protein>
    <submittedName>
        <fullName evidence="7">Dehydrogenase</fullName>
    </submittedName>
</protein>
<dbReference type="Pfam" id="PF00389">
    <property type="entry name" value="2-Hacid_dh"/>
    <property type="match status" value="1"/>
</dbReference>
<evidence type="ECO:0000256" key="2">
    <source>
        <dbReference type="ARBA" id="ARBA00023002"/>
    </source>
</evidence>
<evidence type="ECO:0000313" key="7">
    <source>
        <dbReference type="EMBL" id="SBW11283.1"/>
    </source>
</evidence>
<dbReference type="FunFam" id="3.40.50.720:FF:000203">
    <property type="entry name" value="D-3-phosphoglycerate dehydrogenase (SerA)"/>
    <property type="match status" value="1"/>
</dbReference>
<feature type="domain" description="D-isomer specific 2-hydroxyacid dehydrogenase NAD-binding" evidence="6">
    <location>
        <begin position="108"/>
        <end position="282"/>
    </location>
</feature>
<dbReference type="InterPro" id="IPR006139">
    <property type="entry name" value="D-isomer_2_OHA_DH_cat_dom"/>
</dbReference>
<evidence type="ECO:0000259" key="6">
    <source>
        <dbReference type="Pfam" id="PF02826"/>
    </source>
</evidence>
<evidence type="ECO:0000256" key="1">
    <source>
        <dbReference type="ARBA" id="ARBA00005854"/>
    </source>
</evidence>
<comment type="similarity">
    <text evidence="1 4">Belongs to the D-isomer specific 2-hydroxyacid dehydrogenase family.</text>
</comment>
<dbReference type="InterPro" id="IPR029753">
    <property type="entry name" value="D-isomer_DH_CS"/>
</dbReference>
<reference evidence="7" key="1">
    <citation type="submission" date="2016-04" db="EMBL/GenBank/DDBJ databases">
        <authorList>
            <person name="Evans L.H."/>
            <person name="Alamgir A."/>
            <person name="Owens N."/>
            <person name="Weber N.D."/>
            <person name="Virtaneva K."/>
            <person name="Barbian K."/>
            <person name="Babar A."/>
            <person name="Rosenke K."/>
        </authorList>
    </citation>
    <scope>NUCLEOTIDE SEQUENCE</scope>
    <source>
        <strain evidence="7">86</strain>
    </source>
</reference>
<dbReference type="GO" id="GO:0016616">
    <property type="term" value="F:oxidoreductase activity, acting on the CH-OH group of donors, NAD or NADP as acceptor"/>
    <property type="evidence" value="ECO:0007669"/>
    <property type="project" value="InterPro"/>
</dbReference>
<dbReference type="SUPFAM" id="SSF52283">
    <property type="entry name" value="Formate/glycerate dehydrogenase catalytic domain-like"/>
    <property type="match status" value="1"/>
</dbReference>
<proteinExistence type="inferred from homology"/>
<accession>A0A212KHU7</accession>
<dbReference type="InterPro" id="IPR043322">
    <property type="entry name" value="CtBP"/>
</dbReference>
<dbReference type="GO" id="GO:0003714">
    <property type="term" value="F:transcription corepressor activity"/>
    <property type="evidence" value="ECO:0007669"/>
    <property type="project" value="InterPro"/>
</dbReference>
<dbReference type="InterPro" id="IPR006140">
    <property type="entry name" value="D-isomer_DH_NAD-bd"/>
</dbReference>
<dbReference type="AlphaFoldDB" id="A0A212KHU7"/>
<dbReference type="PROSITE" id="PS00670">
    <property type="entry name" value="D_2_HYDROXYACID_DH_2"/>
    <property type="match status" value="1"/>
</dbReference>
<sequence length="317" mass="34079">MKIVVSDCDHDSLDVEEKVLARDGLSFELFQCRTEDDTVARCKGAVIILNQYAPMTRKVIAALKPELRQIVRYGVGVNNIDLAAATEFGVQVCNVPDYSIDEVSDQALTMMMALARKLVPMNAATHAGAWDYQQSIPVFRLSERTVGVIGLGRIGRRFAEKAHALGCTVIGYDPVFAPAADDFVAARSLDEVLRTADIVSVHCPLTDGTRHLIDAAALAKMKRTALLINVSRGGIVDEEALAAALGTGRIAAAALDVAEVEPLPAASPLRGLANCLLTPHMGWYSAEAGLELKRKVAEEAARMARGEPVRYPVNTVS</sequence>
<dbReference type="InterPro" id="IPR029752">
    <property type="entry name" value="D-isomer_DH_CS1"/>
</dbReference>
<dbReference type="EMBL" id="FLUO01000002">
    <property type="protein sequence ID" value="SBW11283.1"/>
    <property type="molecule type" value="Genomic_DNA"/>
</dbReference>
<dbReference type="Gene3D" id="3.40.50.720">
    <property type="entry name" value="NAD(P)-binding Rossmann-like Domain"/>
    <property type="match status" value="2"/>
</dbReference>
<evidence type="ECO:0000256" key="3">
    <source>
        <dbReference type="ARBA" id="ARBA00023027"/>
    </source>
</evidence>
<evidence type="ECO:0000256" key="4">
    <source>
        <dbReference type="RuleBase" id="RU003719"/>
    </source>
</evidence>
<dbReference type="PROSITE" id="PS00065">
    <property type="entry name" value="D_2_HYDROXYACID_DH_1"/>
    <property type="match status" value="1"/>
</dbReference>
<evidence type="ECO:0000259" key="5">
    <source>
        <dbReference type="Pfam" id="PF00389"/>
    </source>
</evidence>
<organism evidence="7">
    <name type="scientific">uncultured Alphaproteobacteria bacterium</name>
    <dbReference type="NCBI Taxonomy" id="91750"/>
    <lineage>
        <taxon>Bacteria</taxon>
        <taxon>Pseudomonadati</taxon>
        <taxon>Pseudomonadota</taxon>
        <taxon>Alphaproteobacteria</taxon>
        <taxon>environmental samples</taxon>
    </lineage>
</organism>
<dbReference type="CDD" id="cd05299">
    <property type="entry name" value="CtBP_dh"/>
    <property type="match status" value="1"/>
</dbReference>
<name>A0A212KHU7_9PROT</name>
<dbReference type="PANTHER" id="PTHR43761:SF1">
    <property type="entry name" value="D-ISOMER SPECIFIC 2-HYDROXYACID DEHYDROGENASE CATALYTIC DOMAIN-CONTAINING PROTEIN-RELATED"/>
    <property type="match status" value="1"/>
</dbReference>
<feature type="domain" description="D-isomer specific 2-hydroxyacid dehydrogenase catalytic" evidence="5">
    <location>
        <begin position="18"/>
        <end position="314"/>
    </location>
</feature>
<dbReference type="PROSITE" id="PS00671">
    <property type="entry name" value="D_2_HYDROXYACID_DH_3"/>
    <property type="match status" value="1"/>
</dbReference>
<keyword evidence="3" id="KW-0520">NAD</keyword>
<dbReference type="PANTHER" id="PTHR43761">
    <property type="entry name" value="D-ISOMER SPECIFIC 2-HYDROXYACID DEHYDROGENASE FAMILY PROTEIN (AFU_ORTHOLOGUE AFUA_1G13630)"/>
    <property type="match status" value="1"/>
</dbReference>
<dbReference type="InterPro" id="IPR036291">
    <property type="entry name" value="NAD(P)-bd_dom_sf"/>
</dbReference>
<dbReference type="InterPro" id="IPR050418">
    <property type="entry name" value="D-iso_2-hydroxyacid_DH_PdxB"/>
</dbReference>
<keyword evidence="2 4" id="KW-0560">Oxidoreductase</keyword>
<dbReference type="GO" id="GO:0051287">
    <property type="term" value="F:NAD binding"/>
    <property type="evidence" value="ECO:0007669"/>
    <property type="project" value="InterPro"/>
</dbReference>
<gene>
    <name evidence="7" type="ORF">KL86APRO_20140</name>
</gene>
<dbReference type="SUPFAM" id="SSF51735">
    <property type="entry name" value="NAD(P)-binding Rossmann-fold domains"/>
    <property type="match status" value="1"/>
</dbReference>